<reference evidence="1 2" key="1">
    <citation type="submission" date="2019-07" db="EMBL/GenBank/DDBJ databases">
        <title>Whole genome shotgun sequence of Agrococcus baldri NBRC 103055.</title>
        <authorList>
            <person name="Hosoyama A."/>
            <person name="Uohara A."/>
            <person name="Ohji S."/>
            <person name="Ichikawa N."/>
        </authorList>
    </citation>
    <scope>NUCLEOTIDE SEQUENCE [LARGE SCALE GENOMIC DNA]</scope>
    <source>
        <strain evidence="1 2">NBRC 103055</strain>
    </source>
</reference>
<accession>A0AA87UXB8</accession>
<dbReference type="Gene3D" id="1.25.10.10">
    <property type="entry name" value="Leucine-rich Repeat Variant"/>
    <property type="match status" value="1"/>
</dbReference>
<gene>
    <name evidence="1" type="ORF">ABA31_16030</name>
</gene>
<sequence>MTTTPHARQSALLAALSHDDSSARLQAALTAGTYPDPAQVEALVARCAVEPDFSVRDMLTWAIIRHPSSVTLPAVLPELDSPLAQARSQALHTLSKIAEPSSWSAIPAGVLHDADDEVARAGWRAAVALVPEAGRAALAEQLATELGRGGLEVQRSLSRAFVELEDVADAALHTASTTGAESVRIHALATLALLADPDSSFAGHLEQAKRAAILRDAPLPGAG</sequence>
<keyword evidence="2" id="KW-1185">Reference proteome</keyword>
<dbReference type="InterPro" id="IPR016024">
    <property type="entry name" value="ARM-type_fold"/>
</dbReference>
<dbReference type="Proteomes" id="UP000321749">
    <property type="component" value="Unassembled WGS sequence"/>
</dbReference>
<name>A0AA87UXB8_9MICO</name>
<dbReference type="InterPro" id="IPR011989">
    <property type="entry name" value="ARM-like"/>
</dbReference>
<dbReference type="AlphaFoldDB" id="A0AA87UXB8"/>
<evidence type="ECO:0000313" key="1">
    <source>
        <dbReference type="EMBL" id="GEK80252.1"/>
    </source>
</evidence>
<evidence type="ECO:0008006" key="3">
    <source>
        <dbReference type="Google" id="ProtNLM"/>
    </source>
</evidence>
<dbReference type="RefSeq" id="WP_146794359.1">
    <property type="nucleotide sequence ID" value="NZ_BJUU01000008.1"/>
</dbReference>
<evidence type="ECO:0000313" key="2">
    <source>
        <dbReference type="Proteomes" id="UP000321749"/>
    </source>
</evidence>
<organism evidence="1 2">
    <name type="scientific">Agrococcus baldri</name>
    <dbReference type="NCBI Taxonomy" id="153730"/>
    <lineage>
        <taxon>Bacteria</taxon>
        <taxon>Bacillati</taxon>
        <taxon>Actinomycetota</taxon>
        <taxon>Actinomycetes</taxon>
        <taxon>Micrococcales</taxon>
        <taxon>Microbacteriaceae</taxon>
        <taxon>Agrococcus</taxon>
    </lineage>
</organism>
<dbReference type="SUPFAM" id="SSF48371">
    <property type="entry name" value="ARM repeat"/>
    <property type="match status" value="1"/>
</dbReference>
<comment type="caution">
    <text evidence="1">The sequence shown here is derived from an EMBL/GenBank/DDBJ whole genome shotgun (WGS) entry which is preliminary data.</text>
</comment>
<proteinExistence type="predicted"/>
<dbReference type="EMBL" id="BJUU01000008">
    <property type="protein sequence ID" value="GEK80252.1"/>
    <property type="molecule type" value="Genomic_DNA"/>
</dbReference>
<protein>
    <recommendedName>
        <fullName evidence="3">HEAT repeat-containing protein</fullName>
    </recommendedName>
</protein>